<sequence>MVVELVQGRKLIGASATVSGQARSKIGCAVGSVGSSVKSDLEVDQEASSMEPGNEVACGTKGKEIEVRQEVILVCNQAGGEWRCSDPEYAYLMGEKSMVWCTSHGEEKHIWCGSFQVRNMVATWLMNQKIVVLDRHTKLKGGD</sequence>
<comment type="caution">
    <text evidence="1">The sequence shown here is derived from an EMBL/GenBank/DDBJ whole genome shotgun (WGS) entry which is preliminary data.</text>
</comment>
<protein>
    <submittedName>
        <fullName evidence="1">Uncharacterized protein</fullName>
    </submittedName>
</protein>
<keyword evidence="2" id="KW-1185">Reference proteome</keyword>
<accession>A0ABQ7NII6</accession>
<reference evidence="1 2" key="1">
    <citation type="submission" date="2021-03" db="EMBL/GenBank/DDBJ databases">
        <authorList>
            <person name="King G.J."/>
            <person name="Bancroft I."/>
            <person name="Baten A."/>
            <person name="Bloomfield J."/>
            <person name="Borpatragohain P."/>
            <person name="He Z."/>
            <person name="Irish N."/>
            <person name="Irwin J."/>
            <person name="Liu K."/>
            <person name="Mauleon R.P."/>
            <person name="Moore J."/>
            <person name="Morris R."/>
            <person name="Ostergaard L."/>
            <person name="Wang B."/>
            <person name="Wells R."/>
        </authorList>
    </citation>
    <scope>NUCLEOTIDE SEQUENCE [LARGE SCALE GENOMIC DNA]</scope>
    <source>
        <strain evidence="1">R-o-18</strain>
        <tissue evidence="1">Leaf</tissue>
    </source>
</reference>
<evidence type="ECO:0000313" key="1">
    <source>
        <dbReference type="EMBL" id="KAG5410674.1"/>
    </source>
</evidence>
<proteinExistence type="predicted"/>
<evidence type="ECO:0000313" key="2">
    <source>
        <dbReference type="Proteomes" id="UP000823674"/>
    </source>
</evidence>
<organism evidence="1 2">
    <name type="scientific">Brassica rapa subsp. trilocularis</name>
    <dbReference type="NCBI Taxonomy" id="1813537"/>
    <lineage>
        <taxon>Eukaryota</taxon>
        <taxon>Viridiplantae</taxon>
        <taxon>Streptophyta</taxon>
        <taxon>Embryophyta</taxon>
        <taxon>Tracheophyta</taxon>
        <taxon>Spermatophyta</taxon>
        <taxon>Magnoliopsida</taxon>
        <taxon>eudicotyledons</taxon>
        <taxon>Gunneridae</taxon>
        <taxon>Pentapetalae</taxon>
        <taxon>rosids</taxon>
        <taxon>malvids</taxon>
        <taxon>Brassicales</taxon>
        <taxon>Brassicaceae</taxon>
        <taxon>Brassiceae</taxon>
        <taxon>Brassica</taxon>
    </lineage>
</organism>
<dbReference type="EMBL" id="JADBGQ010000002">
    <property type="protein sequence ID" value="KAG5410674.1"/>
    <property type="molecule type" value="Genomic_DNA"/>
</dbReference>
<dbReference type="Proteomes" id="UP000823674">
    <property type="component" value="Chromosome A02"/>
</dbReference>
<gene>
    <name evidence="1" type="primary">A02g506720.1_BraROA</name>
    <name evidence="1" type="ORF">IGI04_006993</name>
</gene>
<name>A0ABQ7NII6_BRACM</name>